<name>A0A9W9YRF8_9CNID</name>
<evidence type="ECO:0000256" key="1">
    <source>
        <dbReference type="ARBA" id="ARBA00004496"/>
    </source>
</evidence>
<sequence length="319" mass="35378">MADAMLSSFERTFIVGGVEQDFRCDGRSCQDYRHFEVETGIVSNTSGSARLRLSKTDILVGVKAEIGEPHLQKPNQGYIEFFVDCSANASPEFEGRGGEELGTMLAKTLGRAYNHKSAIDLASLCILPGKQCWVLYIDAVVLECGGNLFDSISLAVKAALHNTRIPNVTVSTDEGDVELEISDDPHDCRRLDVSSIPVTVTMSKIGHRHVVDASRQEEACSLAQLLVSVNGNNNICAMQKVGHGALDPDSIFEMIETARSVGKALNKGLLNILKKKNQKQAKIKRKLVSYYRRKIQQKYQIKNLHRFFLRFILAYSNIV</sequence>
<feature type="domain" description="Exoribonuclease phosphorolytic" evidence="7">
    <location>
        <begin position="32"/>
        <end position="166"/>
    </location>
</feature>
<dbReference type="PANTHER" id="PTHR11097">
    <property type="entry name" value="EXOSOME COMPLEX EXONUCLEASE RIBOSOMAL RNA PROCESSING PROTEIN"/>
    <property type="match status" value="1"/>
</dbReference>
<evidence type="ECO:0000313" key="9">
    <source>
        <dbReference type="EMBL" id="KAJ7364972.1"/>
    </source>
</evidence>
<proteinExistence type="inferred from homology"/>
<protein>
    <recommendedName>
        <fullName evidence="6">Ribosomal RNA-processing protein 42</fullName>
    </recommendedName>
</protein>
<dbReference type="InterPro" id="IPR015847">
    <property type="entry name" value="ExoRNase_PH_dom2"/>
</dbReference>
<dbReference type="Gene3D" id="3.30.230.70">
    <property type="entry name" value="GHMP Kinase, N-terminal domain"/>
    <property type="match status" value="1"/>
</dbReference>
<evidence type="ECO:0000256" key="5">
    <source>
        <dbReference type="ARBA" id="ARBA00022835"/>
    </source>
</evidence>
<dbReference type="SUPFAM" id="SSF54211">
    <property type="entry name" value="Ribosomal protein S5 domain 2-like"/>
    <property type="match status" value="1"/>
</dbReference>
<evidence type="ECO:0000313" key="10">
    <source>
        <dbReference type="Proteomes" id="UP001163046"/>
    </source>
</evidence>
<dbReference type="AlphaFoldDB" id="A0A9W9YRF8"/>
<dbReference type="PANTHER" id="PTHR11097:SF8">
    <property type="entry name" value="EXOSOME COMPLEX COMPONENT RRP42"/>
    <property type="match status" value="1"/>
</dbReference>
<comment type="subcellular location">
    <subcellularLocation>
        <location evidence="1">Cytoplasm</location>
    </subcellularLocation>
    <subcellularLocation>
        <location evidence="2">Nucleus</location>
        <location evidence="2">Nucleolus</location>
    </subcellularLocation>
</comment>
<dbReference type="EMBL" id="MU827304">
    <property type="protein sequence ID" value="KAJ7364972.1"/>
    <property type="molecule type" value="Genomic_DNA"/>
</dbReference>
<evidence type="ECO:0000259" key="7">
    <source>
        <dbReference type="Pfam" id="PF01138"/>
    </source>
</evidence>
<keyword evidence="4" id="KW-0963">Cytoplasm</keyword>
<organism evidence="9 10">
    <name type="scientific">Desmophyllum pertusum</name>
    <dbReference type="NCBI Taxonomy" id="174260"/>
    <lineage>
        <taxon>Eukaryota</taxon>
        <taxon>Metazoa</taxon>
        <taxon>Cnidaria</taxon>
        <taxon>Anthozoa</taxon>
        <taxon>Hexacorallia</taxon>
        <taxon>Scleractinia</taxon>
        <taxon>Caryophylliina</taxon>
        <taxon>Caryophylliidae</taxon>
        <taxon>Desmophyllum</taxon>
    </lineage>
</organism>
<gene>
    <name evidence="9" type="primary">EXOSC7</name>
    <name evidence="9" type="ORF">OS493_007605</name>
</gene>
<dbReference type="GO" id="GO:0000467">
    <property type="term" value="P:exonucleolytic trimming to generate mature 3'-end of 5.8S rRNA from tricistronic rRNA transcript (SSU-rRNA, 5.8S rRNA, LSU-rRNA)"/>
    <property type="evidence" value="ECO:0007669"/>
    <property type="project" value="TreeGrafter"/>
</dbReference>
<dbReference type="GO" id="GO:0071028">
    <property type="term" value="P:nuclear mRNA surveillance"/>
    <property type="evidence" value="ECO:0007669"/>
    <property type="project" value="TreeGrafter"/>
</dbReference>
<keyword evidence="5" id="KW-0271">Exosome</keyword>
<dbReference type="Pfam" id="PF03725">
    <property type="entry name" value="RNase_PH_C"/>
    <property type="match status" value="1"/>
</dbReference>
<accession>A0A9W9YRF8</accession>
<dbReference type="GO" id="GO:0071038">
    <property type="term" value="P:TRAMP-dependent tRNA surveillance pathway"/>
    <property type="evidence" value="ECO:0007669"/>
    <property type="project" value="TreeGrafter"/>
</dbReference>
<dbReference type="GO" id="GO:0016075">
    <property type="term" value="P:rRNA catabolic process"/>
    <property type="evidence" value="ECO:0007669"/>
    <property type="project" value="TreeGrafter"/>
</dbReference>
<feature type="domain" description="Exoribonuclease phosphorolytic" evidence="8">
    <location>
        <begin position="196"/>
        <end position="260"/>
    </location>
</feature>
<dbReference type="InterPro" id="IPR027408">
    <property type="entry name" value="PNPase/RNase_PH_dom_sf"/>
</dbReference>
<dbReference type="GO" id="GO:0000176">
    <property type="term" value="C:nuclear exosome (RNase complex)"/>
    <property type="evidence" value="ECO:0007669"/>
    <property type="project" value="TreeGrafter"/>
</dbReference>
<dbReference type="InterPro" id="IPR020568">
    <property type="entry name" value="Ribosomal_Su5_D2-typ_SF"/>
</dbReference>
<evidence type="ECO:0000256" key="6">
    <source>
        <dbReference type="ARBA" id="ARBA00042523"/>
    </source>
</evidence>
<dbReference type="GO" id="GO:0005730">
    <property type="term" value="C:nucleolus"/>
    <property type="evidence" value="ECO:0007669"/>
    <property type="project" value="UniProtKB-SubCell"/>
</dbReference>
<dbReference type="GO" id="GO:0034473">
    <property type="term" value="P:U1 snRNA 3'-end processing"/>
    <property type="evidence" value="ECO:0007669"/>
    <property type="project" value="TreeGrafter"/>
</dbReference>
<dbReference type="OrthoDB" id="272245at2759"/>
<keyword evidence="10" id="KW-1185">Reference proteome</keyword>
<evidence type="ECO:0000259" key="8">
    <source>
        <dbReference type="Pfam" id="PF03725"/>
    </source>
</evidence>
<dbReference type="InterPro" id="IPR001247">
    <property type="entry name" value="ExoRNase_PH_dom1"/>
</dbReference>
<dbReference type="InterPro" id="IPR050590">
    <property type="entry name" value="Exosome_comp_Rrp42_subfam"/>
</dbReference>
<dbReference type="CDD" id="cd11367">
    <property type="entry name" value="RNase_PH_RRP42"/>
    <property type="match status" value="1"/>
</dbReference>
<comment type="caution">
    <text evidence="9">The sequence shown here is derived from an EMBL/GenBank/DDBJ whole genome shotgun (WGS) entry which is preliminary data.</text>
</comment>
<evidence type="ECO:0000256" key="4">
    <source>
        <dbReference type="ARBA" id="ARBA00022490"/>
    </source>
</evidence>
<dbReference type="SUPFAM" id="SSF55666">
    <property type="entry name" value="Ribonuclease PH domain 2-like"/>
    <property type="match status" value="1"/>
</dbReference>
<reference evidence="9" key="1">
    <citation type="submission" date="2023-01" db="EMBL/GenBank/DDBJ databases">
        <title>Genome assembly of the deep-sea coral Lophelia pertusa.</title>
        <authorList>
            <person name="Herrera S."/>
            <person name="Cordes E."/>
        </authorList>
    </citation>
    <scope>NUCLEOTIDE SEQUENCE</scope>
    <source>
        <strain evidence="9">USNM1676648</strain>
        <tissue evidence="9">Polyp</tissue>
    </source>
</reference>
<dbReference type="Pfam" id="PF01138">
    <property type="entry name" value="RNase_PH"/>
    <property type="match status" value="1"/>
</dbReference>
<dbReference type="GO" id="GO:0035925">
    <property type="term" value="F:mRNA 3'-UTR AU-rich region binding"/>
    <property type="evidence" value="ECO:0007669"/>
    <property type="project" value="TreeGrafter"/>
</dbReference>
<dbReference type="GO" id="GO:0034475">
    <property type="term" value="P:U4 snRNA 3'-end processing"/>
    <property type="evidence" value="ECO:0007669"/>
    <property type="project" value="TreeGrafter"/>
</dbReference>
<dbReference type="GO" id="GO:0071035">
    <property type="term" value="P:nuclear polyadenylation-dependent rRNA catabolic process"/>
    <property type="evidence" value="ECO:0007669"/>
    <property type="project" value="TreeGrafter"/>
</dbReference>
<dbReference type="InterPro" id="IPR036345">
    <property type="entry name" value="ExoRNase_PH_dom2_sf"/>
</dbReference>
<dbReference type="Proteomes" id="UP001163046">
    <property type="component" value="Unassembled WGS sequence"/>
</dbReference>
<evidence type="ECO:0000256" key="2">
    <source>
        <dbReference type="ARBA" id="ARBA00004604"/>
    </source>
</evidence>
<evidence type="ECO:0000256" key="3">
    <source>
        <dbReference type="ARBA" id="ARBA00006678"/>
    </source>
</evidence>
<dbReference type="GO" id="GO:0034476">
    <property type="term" value="P:U5 snRNA 3'-end processing"/>
    <property type="evidence" value="ECO:0007669"/>
    <property type="project" value="TreeGrafter"/>
</dbReference>
<dbReference type="GO" id="GO:0000177">
    <property type="term" value="C:cytoplasmic exosome (RNase complex)"/>
    <property type="evidence" value="ECO:0007669"/>
    <property type="project" value="TreeGrafter"/>
</dbReference>
<comment type="similarity">
    <text evidence="3">Belongs to the RNase PH family.</text>
</comment>